<keyword evidence="1" id="KW-0808">Transferase</keyword>
<dbReference type="RefSeq" id="WP_213668398.1">
    <property type="nucleotide sequence ID" value="NZ_JAHCDA010000001.1"/>
</dbReference>
<dbReference type="InterPro" id="IPR036768">
    <property type="entry name" value="PolIII_chi_sf"/>
</dbReference>
<dbReference type="PANTHER" id="PTHR38767">
    <property type="entry name" value="DNA POLYMERASE III SUBUNIT CHI"/>
    <property type="match status" value="1"/>
</dbReference>
<reference evidence="1 2" key="1">
    <citation type="submission" date="2021-05" db="EMBL/GenBank/DDBJ databases">
        <title>Roseococcus sp. XZZS9, whole genome shotgun sequencing project.</title>
        <authorList>
            <person name="Zhao G."/>
            <person name="Shen L."/>
        </authorList>
    </citation>
    <scope>NUCLEOTIDE SEQUENCE [LARGE SCALE GENOMIC DNA]</scope>
    <source>
        <strain evidence="1 2">XZZS9</strain>
    </source>
</reference>
<dbReference type="SUPFAM" id="SSF102400">
    <property type="entry name" value="DNA polymerase III chi subunit"/>
    <property type="match status" value="1"/>
</dbReference>
<keyword evidence="2" id="KW-1185">Reference proteome</keyword>
<dbReference type="NCBIfam" id="NF004347">
    <property type="entry name" value="PRK05728.1-4"/>
    <property type="match status" value="1"/>
</dbReference>
<dbReference type="Proteomes" id="UP000766336">
    <property type="component" value="Unassembled WGS sequence"/>
</dbReference>
<dbReference type="EMBL" id="JAHCDA010000001">
    <property type="protein sequence ID" value="MBS7809728.1"/>
    <property type="molecule type" value="Genomic_DNA"/>
</dbReference>
<sequence length="146" mass="16077">MTEIGFYHLTRSTLEQALPRLLGRVLAVPARALVFCAGEERMKSLDDALWTCEEPDWLPHGTRDAADQPIFLTALDGPPANGATHLFLTDGAESAHLGDYARAFDLFDGGDENAVAAARRRWKAAKEAGHSLAYWQQTPKGWEKKA</sequence>
<dbReference type="EC" id="2.7.7.7" evidence="1"/>
<comment type="caution">
    <text evidence="1">The sequence shown here is derived from an EMBL/GenBank/DDBJ whole genome shotgun (WGS) entry which is preliminary data.</text>
</comment>
<protein>
    <submittedName>
        <fullName evidence="1">DNA polymerase III subunit chi</fullName>
        <ecNumber evidence="1">2.7.7.7</ecNumber>
    </submittedName>
</protein>
<dbReference type="GO" id="GO:0003887">
    <property type="term" value="F:DNA-directed DNA polymerase activity"/>
    <property type="evidence" value="ECO:0007669"/>
    <property type="project" value="UniProtKB-EC"/>
</dbReference>
<organism evidence="1 2">
    <name type="scientific">Roseococcus pinisoli</name>
    <dbReference type="NCBI Taxonomy" id="2835040"/>
    <lineage>
        <taxon>Bacteria</taxon>
        <taxon>Pseudomonadati</taxon>
        <taxon>Pseudomonadota</taxon>
        <taxon>Alphaproteobacteria</taxon>
        <taxon>Acetobacterales</taxon>
        <taxon>Roseomonadaceae</taxon>
        <taxon>Roseococcus</taxon>
    </lineage>
</organism>
<name>A0ABS5Q893_9PROT</name>
<proteinExistence type="predicted"/>
<dbReference type="PANTHER" id="PTHR38767:SF1">
    <property type="entry name" value="DNA POLYMERASE III SUBUNIT CHI"/>
    <property type="match status" value="1"/>
</dbReference>
<dbReference type="Gene3D" id="3.40.50.10110">
    <property type="entry name" value="DNA polymerase III subunit chi"/>
    <property type="match status" value="1"/>
</dbReference>
<evidence type="ECO:0000313" key="2">
    <source>
        <dbReference type="Proteomes" id="UP000766336"/>
    </source>
</evidence>
<accession>A0ABS5Q893</accession>
<evidence type="ECO:0000313" key="1">
    <source>
        <dbReference type="EMBL" id="MBS7809728.1"/>
    </source>
</evidence>
<gene>
    <name evidence="1" type="ORF">KHU32_02190</name>
</gene>
<dbReference type="Pfam" id="PF04364">
    <property type="entry name" value="DNA_pol3_chi"/>
    <property type="match status" value="1"/>
</dbReference>
<dbReference type="InterPro" id="IPR007459">
    <property type="entry name" value="DNA_pol3_chi"/>
</dbReference>
<keyword evidence="1" id="KW-0548">Nucleotidyltransferase</keyword>